<name>A0ABP2XHL8_9NEIS</name>
<comment type="caution">
    <text evidence="1">The sequence shown here is derived from an EMBL/GenBank/DDBJ whole genome shotgun (WGS) entry which is preliminary data.</text>
</comment>
<accession>A0ABP2XHL8</accession>
<dbReference type="RefSeq" id="WP_021478440.1">
    <property type="nucleotide sequence ID" value="NZ_AVPH01000276.1"/>
</dbReference>
<dbReference type="EMBL" id="AVPH01000276">
    <property type="protein sequence ID" value="ERE00389.1"/>
    <property type="molecule type" value="Genomic_DNA"/>
</dbReference>
<gene>
    <name evidence="1" type="ORF">O166_14455</name>
</gene>
<protein>
    <submittedName>
        <fullName evidence="1">Uncharacterized protein</fullName>
    </submittedName>
</protein>
<proteinExistence type="predicted"/>
<evidence type="ECO:0000313" key="2">
    <source>
        <dbReference type="Proteomes" id="UP000016426"/>
    </source>
</evidence>
<sequence>MLLSAISKQETIATRPIFERGAAPSFSQLLDAAKPKSNFPAAAAPSEHLNLKSITTGEAYDVLSGLANTGKLSSEEFQSIVPAVYLRLLNEQQGAPQAERFDLLAGTQSLIDSSKAFGTLTQVRAESRGLDVLKAYQANS</sequence>
<organism evidence="1 2">
    <name type="scientific">Pseudogulbenkiania ferrooxidans EGD-HP2</name>
    <dbReference type="NCBI Taxonomy" id="1388764"/>
    <lineage>
        <taxon>Bacteria</taxon>
        <taxon>Pseudomonadati</taxon>
        <taxon>Pseudomonadota</taxon>
        <taxon>Betaproteobacteria</taxon>
        <taxon>Neisseriales</taxon>
        <taxon>Chromobacteriaceae</taxon>
        <taxon>Pseudogulbenkiania</taxon>
    </lineage>
</organism>
<dbReference type="Proteomes" id="UP000016426">
    <property type="component" value="Unassembled WGS sequence"/>
</dbReference>
<evidence type="ECO:0000313" key="1">
    <source>
        <dbReference type="EMBL" id="ERE00389.1"/>
    </source>
</evidence>
<keyword evidence="2" id="KW-1185">Reference proteome</keyword>
<reference evidence="1 2" key="1">
    <citation type="journal article" date="2013" name="Genome Announc.">
        <title>Genome Sequence of the Pigment-Producing Bacterium Pseudogulbenkiania ferrooxidans, Isolated from Loktak Lake.</title>
        <authorList>
            <person name="Puranik S."/>
            <person name="Talkal R."/>
            <person name="Qureshi A."/>
            <person name="Khardenavis A."/>
            <person name="Kapley A."/>
            <person name="Purohit H.J."/>
        </authorList>
    </citation>
    <scope>NUCLEOTIDE SEQUENCE [LARGE SCALE GENOMIC DNA]</scope>
    <source>
        <strain evidence="1 2">EGD-HP2</strain>
    </source>
</reference>